<keyword evidence="1" id="KW-0812">Transmembrane</keyword>
<dbReference type="SMART" id="SM00786">
    <property type="entry name" value="SHR3_chaperone"/>
    <property type="match status" value="1"/>
</dbReference>
<dbReference type="PANTHER" id="PTHR28228">
    <property type="entry name" value="SECRETORY COMPONENT PROTEIN SHR3"/>
    <property type="match status" value="1"/>
</dbReference>
<feature type="transmembrane region" description="Helical" evidence="1">
    <location>
        <begin position="54"/>
        <end position="72"/>
    </location>
</feature>
<dbReference type="FunCoup" id="K1VY40">
    <property type="interactions" value="61"/>
</dbReference>
<evidence type="ECO:0008006" key="4">
    <source>
        <dbReference type="Google" id="ProtNLM"/>
    </source>
</evidence>
<dbReference type="InParanoid" id="K1VY40"/>
<feature type="transmembrane region" description="Helical" evidence="1">
    <location>
        <begin position="12"/>
        <end position="34"/>
    </location>
</feature>
<dbReference type="eggNOG" id="ENOG502RXJB">
    <property type="taxonomic scope" value="Eukaryota"/>
</dbReference>
<accession>K1VY40</accession>
<keyword evidence="3" id="KW-1185">Reference proteome</keyword>
<dbReference type="GO" id="GO:0005789">
    <property type="term" value="C:endoplasmic reticulum membrane"/>
    <property type="evidence" value="ECO:0007669"/>
    <property type="project" value="TreeGrafter"/>
</dbReference>
<dbReference type="Proteomes" id="UP000006757">
    <property type="component" value="Unassembled WGS sequence"/>
</dbReference>
<dbReference type="PIRSF" id="PIRSF029187">
    <property type="entry name" value="Shr3_AAP_chap"/>
    <property type="match status" value="1"/>
</dbReference>
<evidence type="ECO:0000313" key="2">
    <source>
        <dbReference type="EMBL" id="EKD04447.1"/>
    </source>
</evidence>
<name>K1VY40_TRIAC</name>
<evidence type="ECO:0000256" key="1">
    <source>
        <dbReference type="SAM" id="Phobius"/>
    </source>
</evidence>
<dbReference type="AlphaFoldDB" id="K1VY40"/>
<organism evidence="2 3">
    <name type="scientific">Trichosporon asahii var. asahii (strain CBS 8904)</name>
    <name type="common">Yeast</name>
    <dbReference type="NCBI Taxonomy" id="1220162"/>
    <lineage>
        <taxon>Eukaryota</taxon>
        <taxon>Fungi</taxon>
        <taxon>Dikarya</taxon>
        <taxon>Basidiomycota</taxon>
        <taxon>Agaricomycotina</taxon>
        <taxon>Tremellomycetes</taxon>
        <taxon>Trichosporonales</taxon>
        <taxon>Trichosporonaceae</taxon>
        <taxon>Trichosporon</taxon>
    </lineage>
</organism>
<feature type="transmembrane region" description="Helical" evidence="1">
    <location>
        <begin position="140"/>
        <end position="161"/>
    </location>
</feature>
<comment type="caution">
    <text evidence="2">The sequence shown here is derived from an EMBL/GenBank/DDBJ whole genome shotgun (WGS) entry which is preliminary data.</text>
</comment>
<protein>
    <recommendedName>
        <fullName evidence="4">Shr3 amino acid permease chaperone</fullName>
    </recommendedName>
</protein>
<feature type="transmembrane region" description="Helical" evidence="1">
    <location>
        <begin position="84"/>
        <end position="103"/>
    </location>
</feature>
<evidence type="ECO:0000313" key="3">
    <source>
        <dbReference type="Proteomes" id="UP000006757"/>
    </source>
</evidence>
<keyword evidence="1" id="KW-1133">Transmembrane helix</keyword>
<sequence>MGFASNIVIGSTAFLLGMVFMCQVVDIPLLYIPVTREAIDNAYAFYEMWYEAPGAVKALFHAVLALPLLTLLFKLHKWNESAKFFDGSAIALQLAVVVLYLSVHIQSLRTFLPDAKSTWTLLPQPPPLTEPITEDDKIEAVRVLAAGNALVGILLIGVLGMQIGQEYAGNMEALEQKAIDEAARSASELKVEDKKNI</sequence>
<reference evidence="2 3" key="1">
    <citation type="journal article" date="2012" name="Eukaryot. Cell">
        <title>Genome sequence of the Trichosporon asahii environmental strain CBS 8904.</title>
        <authorList>
            <person name="Yang R.Y."/>
            <person name="Li H.T."/>
            <person name="Zhu H."/>
            <person name="Zhou G.P."/>
            <person name="Wang M."/>
            <person name="Wang L."/>
        </authorList>
    </citation>
    <scope>NUCLEOTIDE SEQUENCE [LARGE SCALE GENOMIC DNA]</scope>
    <source>
        <strain evidence="2 3">CBS 8904</strain>
    </source>
</reference>
<dbReference type="EMBL" id="AMBO01000224">
    <property type="protein sequence ID" value="EKD04447.1"/>
    <property type="molecule type" value="Genomic_DNA"/>
</dbReference>
<keyword evidence="1" id="KW-0472">Membrane</keyword>
<dbReference type="OrthoDB" id="5229808at2759"/>
<dbReference type="InterPro" id="IPR013248">
    <property type="entry name" value="Psh3/Shr3"/>
</dbReference>
<dbReference type="HOGENOM" id="CLU_080510_0_1_1"/>
<gene>
    <name evidence="2" type="ORF">A1Q2_01223</name>
</gene>
<proteinExistence type="predicted"/>
<dbReference type="STRING" id="1220162.K1VY40"/>
<dbReference type="OMA" id="ANMLFDG"/>
<dbReference type="GO" id="GO:0006888">
    <property type="term" value="P:endoplasmic reticulum to Golgi vesicle-mediated transport"/>
    <property type="evidence" value="ECO:0007669"/>
    <property type="project" value="TreeGrafter"/>
</dbReference>
<dbReference type="Pfam" id="PF08229">
    <property type="entry name" value="SHR3_chaperone"/>
    <property type="match status" value="1"/>
</dbReference>
<dbReference type="PANTHER" id="PTHR28228:SF1">
    <property type="entry name" value="SECRETORY COMPONENT PROTEIN SHR3"/>
    <property type="match status" value="1"/>
</dbReference>
<dbReference type="GO" id="GO:0051082">
    <property type="term" value="F:unfolded protein binding"/>
    <property type="evidence" value="ECO:0007669"/>
    <property type="project" value="TreeGrafter"/>
</dbReference>